<dbReference type="Pfam" id="PF17102">
    <property type="entry name" value="Stealth_CR3"/>
    <property type="match status" value="1"/>
</dbReference>
<evidence type="ECO:0000256" key="2">
    <source>
        <dbReference type="ARBA" id="ARBA00022679"/>
    </source>
</evidence>
<name>A0A9P6FHI8_9FUNG</name>
<feature type="region of interest" description="Disordered" evidence="3">
    <location>
        <begin position="763"/>
        <end position="838"/>
    </location>
</feature>
<gene>
    <name evidence="8" type="ORF">EC957_001123</name>
</gene>
<feature type="compositionally biased region" description="Basic and acidic residues" evidence="3">
    <location>
        <begin position="159"/>
        <end position="186"/>
    </location>
</feature>
<evidence type="ECO:0000259" key="4">
    <source>
        <dbReference type="Pfam" id="PF11380"/>
    </source>
</evidence>
<evidence type="ECO:0000313" key="8">
    <source>
        <dbReference type="EMBL" id="KAF9550217.1"/>
    </source>
</evidence>
<dbReference type="GO" id="GO:0046835">
    <property type="term" value="P:carbohydrate phosphorylation"/>
    <property type="evidence" value="ECO:0007669"/>
    <property type="project" value="TreeGrafter"/>
</dbReference>
<dbReference type="InterPro" id="IPR031358">
    <property type="entry name" value="Stealth_CR1"/>
</dbReference>
<evidence type="ECO:0000313" key="9">
    <source>
        <dbReference type="Proteomes" id="UP000723463"/>
    </source>
</evidence>
<feature type="compositionally biased region" description="Polar residues" evidence="3">
    <location>
        <begin position="792"/>
        <end position="804"/>
    </location>
</feature>
<dbReference type="InterPro" id="IPR047141">
    <property type="entry name" value="Stealth"/>
</dbReference>
<dbReference type="InterPro" id="IPR031356">
    <property type="entry name" value="Stealth_CR4"/>
</dbReference>
<accession>A0A9P6FHI8</accession>
<evidence type="ECO:0000259" key="5">
    <source>
        <dbReference type="Pfam" id="PF17101"/>
    </source>
</evidence>
<keyword evidence="9" id="KW-1185">Reference proteome</keyword>
<comment type="caution">
    <text evidence="8">The sequence shown here is derived from an EMBL/GenBank/DDBJ whole genome shotgun (WGS) entry which is preliminary data.</text>
</comment>
<feature type="domain" description="Stealth protein CR2 conserved region 2" evidence="4">
    <location>
        <begin position="365"/>
        <end position="440"/>
    </location>
</feature>
<evidence type="ECO:0000256" key="1">
    <source>
        <dbReference type="ARBA" id="ARBA00007583"/>
    </source>
</evidence>
<organism evidence="8 9">
    <name type="scientific">Mortierella hygrophila</name>
    <dbReference type="NCBI Taxonomy" id="979708"/>
    <lineage>
        <taxon>Eukaryota</taxon>
        <taxon>Fungi</taxon>
        <taxon>Fungi incertae sedis</taxon>
        <taxon>Mucoromycota</taxon>
        <taxon>Mortierellomycotina</taxon>
        <taxon>Mortierellomycetes</taxon>
        <taxon>Mortierellales</taxon>
        <taxon>Mortierellaceae</taxon>
        <taxon>Mortierella</taxon>
    </lineage>
</organism>
<feature type="compositionally biased region" description="Low complexity" evidence="3">
    <location>
        <begin position="816"/>
        <end position="831"/>
    </location>
</feature>
<dbReference type="GO" id="GO:0003976">
    <property type="term" value="F:UDP-N-acetylglucosamine-lysosomal-enzyme N-acetylglucosaminephosphotransferase activity"/>
    <property type="evidence" value="ECO:0007669"/>
    <property type="project" value="TreeGrafter"/>
</dbReference>
<sequence length="973" mass="111237">MSNNTSNNTNEPQSSTKQLSQQAQQWTEGRGRDLASAATWTNNQWTRFKENAVNRILYQDDDSSLHNESGDGNGDNIEQIDGSESLRIAPDAEEVVVQVKEMDDGGEDPTYFPGETKFLLDMPDWIPDWLTSKTIHPSALWPPPQPSATTNTDTETQSEIERTAKRDDDNDQAEQKREREQDQDQKRQKRPPILDVVYTWVNGSDPEWQYSRHIYEAKEPILQRINAAKIESRMVGRFRDNDELKHSVRSAYKFGKDVIRKIHISAADVIEEGLWETWQVEQRQKQEKGSGEADPIPSGAEAPQLFKRGRQDFDRWMEVARKHGANRTVAVKKGMEEGDKYIVADEEPTVRPLVLKQTGPGGEVGQVPSWLDRSSVSRDKIDVAHHSTFFKNKDNLPVFCSVAIESQLYRISNLSEVFIYMNDDEYFGMELAQSDFWTPHYGLVLQMTPAILIAPRPRDYGNVDPLDRGYLDNLQFTNYILSKRFGSRFRPILDHIVQVGSRSIFKEIESLWPVAFLQTEKSHFRTDYDGDTVSAMFLMAHYTIERLRETQLRSFWRYRVDSNANGDLEWEERWALFSLIEDWNASGGGVNRERTGQEIDHTSQFLSGFRQVLEQTGYGDTQNQPATRYVFSGMEGFPFLIPDANTSKTIHHEDWSKARALQKLNADLFIMSADRRCTFDVDFCLGPMFLERRGSLGKKDVEKVFKRMAFEEFHCGDCLLHIAMHSDRGVEYYLERVGDAEESDWGEYVPFVSRKLPAPIAAVDNNSTEGAGSSEENADNSETVNNKDDANTDNAQNTENTENGDLQARSDDADNADNAVTTDTASETNTNTEKRDTIPFRTFSTKDTVVQKILKTQSQTHYTPHTPGISAVLPHPSHHPKARLRIMRDLYRYNFVMGKSDSFFVTLVELENAQGDMAFLDKVKEHEKKLHIVCLNDGIIEERNGTEVRALLTEFLEDRYGDPAPWEKVTIDK</sequence>
<dbReference type="Pfam" id="PF17101">
    <property type="entry name" value="Stealth_CR1"/>
    <property type="match status" value="1"/>
</dbReference>
<dbReference type="EMBL" id="JAAAXW010000012">
    <property type="protein sequence ID" value="KAF9550217.1"/>
    <property type="molecule type" value="Genomic_DNA"/>
</dbReference>
<feature type="compositionally biased region" description="Polar residues" evidence="3">
    <location>
        <begin position="147"/>
        <end position="157"/>
    </location>
</feature>
<evidence type="ECO:0000259" key="6">
    <source>
        <dbReference type="Pfam" id="PF17102"/>
    </source>
</evidence>
<feature type="region of interest" description="Disordered" evidence="3">
    <location>
        <begin position="1"/>
        <end position="34"/>
    </location>
</feature>
<dbReference type="Pfam" id="PF11380">
    <property type="entry name" value="Stealth_CR2"/>
    <property type="match status" value="1"/>
</dbReference>
<dbReference type="Pfam" id="PF17103">
    <property type="entry name" value="Stealth_CR4"/>
    <property type="match status" value="1"/>
</dbReference>
<protein>
    <recommendedName>
        <fullName evidence="10">Stealth protein CR1 conserved region 1 domain-containing protein</fullName>
    </recommendedName>
</protein>
<feature type="region of interest" description="Disordered" evidence="3">
    <location>
        <begin position="136"/>
        <end position="190"/>
    </location>
</feature>
<dbReference type="InterPro" id="IPR021520">
    <property type="entry name" value="Stealth_CR2"/>
</dbReference>
<feature type="domain" description="Stealth protein CR3 conserved region 3" evidence="6">
    <location>
        <begin position="495"/>
        <end position="545"/>
    </location>
</feature>
<comment type="similarity">
    <text evidence="1">Belongs to the stealth family.</text>
</comment>
<proteinExistence type="inferred from homology"/>
<feature type="region of interest" description="Disordered" evidence="3">
    <location>
        <begin position="281"/>
        <end position="302"/>
    </location>
</feature>
<feature type="domain" description="Stealth protein CR4 conserved region 4" evidence="7">
    <location>
        <begin position="922"/>
        <end position="968"/>
    </location>
</feature>
<dbReference type="Proteomes" id="UP000723463">
    <property type="component" value="Unassembled WGS sequence"/>
</dbReference>
<dbReference type="AlphaFoldDB" id="A0A9P6FHI8"/>
<dbReference type="GO" id="GO:0005794">
    <property type="term" value="C:Golgi apparatus"/>
    <property type="evidence" value="ECO:0007669"/>
    <property type="project" value="TreeGrafter"/>
</dbReference>
<feature type="compositionally biased region" description="Basic and acidic residues" evidence="3">
    <location>
        <begin position="282"/>
        <end position="291"/>
    </location>
</feature>
<evidence type="ECO:0000256" key="3">
    <source>
        <dbReference type="SAM" id="MobiDB-lite"/>
    </source>
</evidence>
<keyword evidence="2" id="KW-0808">Transferase</keyword>
<reference evidence="8" key="1">
    <citation type="journal article" date="2020" name="Fungal Divers.">
        <title>Resolving the Mortierellaceae phylogeny through synthesis of multi-gene phylogenetics and phylogenomics.</title>
        <authorList>
            <person name="Vandepol N."/>
            <person name="Liber J."/>
            <person name="Desiro A."/>
            <person name="Na H."/>
            <person name="Kennedy M."/>
            <person name="Barry K."/>
            <person name="Grigoriev I.V."/>
            <person name="Miller A.N."/>
            <person name="O'Donnell K."/>
            <person name="Stajich J.E."/>
            <person name="Bonito G."/>
        </authorList>
    </citation>
    <scope>NUCLEOTIDE SEQUENCE</scope>
    <source>
        <strain evidence="8">NRRL 2591</strain>
    </source>
</reference>
<dbReference type="InterPro" id="IPR031357">
    <property type="entry name" value="Stealth_CR3"/>
</dbReference>
<feature type="domain" description="Stealth protein CR1 conserved region 1" evidence="5">
    <location>
        <begin position="195"/>
        <end position="218"/>
    </location>
</feature>
<dbReference type="PANTHER" id="PTHR24045:SF0">
    <property type="entry name" value="N-ACETYLGLUCOSAMINE-1-PHOSPHOTRANSFERASE SUBUNITS ALPHA_BETA"/>
    <property type="match status" value="1"/>
</dbReference>
<feature type="compositionally biased region" description="Polar residues" evidence="3">
    <location>
        <begin position="1"/>
        <end position="27"/>
    </location>
</feature>
<feature type="region of interest" description="Disordered" evidence="3">
    <location>
        <begin position="857"/>
        <end position="877"/>
    </location>
</feature>
<feature type="compositionally biased region" description="Polar residues" evidence="3">
    <location>
        <begin position="764"/>
        <end position="784"/>
    </location>
</feature>
<dbReference type="PANTHER" id="PTHR24045">
    <property type="match status" value="1"/>
</dbReference>
<evidence type="ECO:0008006" key="10">
    <source>
        <dbReference type="Google" id="ProtNLM"/>
    </source>
</evidence>
<evidence type="ECO:0000259" key="7">
    <source>
        <dbReference type="Pfam" id="PF17103"/>
    </source>
</evidence>